<evidence type="ECO:0000313" key="1">
    <source>
        <dbReference type="EMBL" id="KAI8433937.1"/>
    </source>
</evidence>
<accession>A0ACC0KCF5</accession>
<gene>
    <name evidence="1" type="ORF">MSG28_012105</name>
</gene>
<sequence>MVVVVDPVTAISSSSTPIKGAISLDKYFEYKKYLLSSTFHILMPCSLHFSMAISRVSSASFEARPREFPHICVHRTKCWPRPDYGPMEVQRSKLMNGIRVACASPMGAPIAACTIMFQCASDFAAILGRPGQFPYASRIKCFTSTRAGVYFNAASDPAFIYSTPPMEPTEEESRNLLQTRGYVKASLSKLHKLAQPEAALQQYSVEYLKAKRERAQALFMEYDDYCRKITFSGYKDAEDETTENNSDRQSIAYTLRCPVSVFCTVKYYLLDIAASKPLGAMRARSCSTGSYVRQTSVAAARGSRARLPARCDARAQLFDRFLRSANIGSCRAREPSAPSCSYNQWEIDDRKPMIKTDLQRIHPEQLCMDLACWGGPLNNSIFCEEERIDGMSESSLNAFTKENFTTDECTVSSVGLPFEEAAALRTYRDLMAMAVVGDVQAVPHDRELLKA</sequence>
<organism evidence="1 2">
    <name type="scientific">Choristoneura fumiferana</name>
    <name type="common">Spruce budworm moth</name>
    <name type="synonym">Archips fumiferana</name>
    <dbReference type="NCBI Taxonomy" id="7141"/>
    <lineage>
        <taxon>Eukaryota</taxon>
        <taxon>Metazoa</taxon>
        <taxon>Ecdysozoa</taxon>
        <taxon>Arthropoda</taxon>
        <taxon>Hexapoda</taxon>
        <taxon>Insecta</taxon>
        <taxon>Pterygota</taxon>
        <taxon>Neoptera</taxon>
        <taxon>Endopterygota</taxon>
        <taxon>Lepidoptera</taxon>
        <taxon>Glossata</taxon>
        <taxon>Ditrysia</taxon>
        <taxon>Tortricoidea</taxon>
        <taxon>Tortricidae</taxon>
        <taxon>Tortricinae</taxon>
        <taxon>Choristoneura</taxon>
    </lineage>
</organism>
<protein>
    <submittedName>
        <fullName evidence="1">Uncharacterized protein</fullName>
    </submittedName>
</protein>
<keyword evidence="2" id="KW-1185">Reference proteome</keyword>
<dbReference type="EMBL" id="CM046121">
    <property type="protein sequence ID" value="KAI8433937.1"/>
    <property type="molecule type" value="Genomic_DNA"/>
</dbReference>
<proteinExistence type="predicted"/>
<comment type="caution">
    <text evidence="1">The sequence shown here is derived from an EMBL/GenBank/DDBJ whole genome shotgun (WGS) entry which is preliminary data.</text>
</comment>
<name>A0ACC0KCF5_CHOFU</name>
<evidence type="ECO:0000313" key="2">
    <source>
        <dbReference type="Proteomes" id="UP001064048"/>
    </source>
</evidence>
<reference evidence="1 2" key="1">
    <citation type="journal article" date="2022" name="Genome Biol. Evol.">
        <title>The Spruce Budworm Genome: Reconstructing the Evolutionary History of Antifreeze Proteins.</title>
        <authorList>
            <person name="Beliveau C."/>
            <person name="Gagne P."/>
            <person name="Picq S."/>
            <person name="Vernygora O."/>
            <person name="Keeling C.I."/>
            <person name="Pinkney K."/>
            <person name="Doucet D."/>
            <person name="Wen F."/>
            <person name="Johnston J.S."/>
            <person name="Maaroufi H."/>
            <person name="Boyle B."/>
            <person name="Laroche J."/>
            <person name="Dewar K."/>
            <person name="Juretic N."/>
            <person name="Blackburn G."/>
            <person name="Nisole A."/>
            <person name="Brunet B."/>
            <person name="Brandao M."/>
            <person name="Lumley L."/>
            <person name="Duan J."/>
            <person name="Quan G."/>
            <person name="Lucarotti C.J."/>
            <person name="Roe A.D."/>
            <person name="Sperling F.A.H."/>
            <person name="Levesque R.C."/>
            <person name="Cusson M."/>
        </authorList>
    </citation>
    <scope>NUCLEOTIDE SEQUENCE [LARGE SCALE GENOMIC DNA]</scope>
    <source>
        <strain evidence="1">Glfc:IPQL:Cfum</strain>
    </source>
</reference>
<dbReference type="Proteomes" id="UP001064048">
    <property type="component" value="Chromosome 21"/>
</dbReference>